<reference evidence="1" key="2">
    <citation type="submission" date="2020-02" db="EMBL/GenBank/DDBJ databases">
        <authorList>
            <person name="Matsumoto Y."/>
            <person name="Motooka D."/>
            <person name="Nakamura S."/>
        </authorList>
    </citation>
    <scope>NUCLEOTIDE SEQUENCE</scope>
    <source>
        <strain evidence="1">JCM 13016</strain>
    </source>
</reference>
<name>A0A7I7M092_9MYCO</name>
<sequence>MFGIGNLLGQTGCRDAAFPQWRGSVHGFSGDSAPQVGGVASRHGGRGSGILVEEEQSTPEPAFSNERPEFGECRGGGIVFEKIRPAA</sequence>
<dbReference type="AlphaFoldDB" id="A0A7I7M092"/>
<proteinExistence type="predicted"/>
<dbReference type="RefSeq" id="WP_134770525.1">
    <property type="nucleotide sequence ID" value="NZ_AP022573.1"/>
</dbReference>
<accession>A0A7I7M092</accession>
<protein>
    <submittedName>
        <fullName evidence="1">Uncharacterized protein</fullName>
    </submittedName>
</protein>
<dbReference type="EMBL" id="AP022573">
    <property type="protein sequence ID" value="BBX65320.1"/>
    <property type="molecule type" value="Genomic_DNA"/>
</dbReference>
<dbReference type="KEGG" id="msak:MSAS_44940"/>
<organism evidence="1">
    <name type="scientific">Mycobacterium saskatchewanense</name>
    <dbReference type="NCBI Taxonomy" id="220927"/>
    <lineage>
        <taxon>Bacteria</taxon>
        <taxon>Bacillati</taxon>
        <taxon>Actinomycetota</taxon>
        <taxon>Actinomycetes</taxon>
        <taxon>Mycobacteriales</taxon>
        <taxon>Mycobacteriaceae</taxon>
        <taxon>Mycobacterium</taxon>
        <taxon>Mycobacterium simiae complex</taxon>
    </lineage>
</organism>
<gene>
    <name evidence="1" type="ORF">MSAS_44940</name>
</gene>
<evidence type="ECO:0000313" key="1">
    <source>
        <dbReference type="EMBL" id="BBX65320.1"/>
    </source>
</evidence>
<reference evidence="1" key="1">
    <citation type="journal article" date="2019" name="Emerg. Microbes Infect.">
        <title>Comprehensive subspecies identification of 175 nontuberculous mycobacteria species based on 7547 genomic profiles.</title>
        <authorList>
            <person name="Matsumoto Y."/>
            <person name="Kinjo T."/>
            <person name="Motooka D."/>
            <person name="Nabeya D."/>
            <person name="Jung N."/>
            <person name="Uechi K."/>
            <person name="Horii T."/>
            <person name="Iida T."/>
            <person name="Fujita J."/>
            <person name="Nakamura S."/>
        </authorList>
    </citation>
    <scope>NUCLEOTIDE SEQUENCE [LARGE SCALE GENOMIC DNA]</scope>
    <source>
        <strain evidence="1">JCM 13016</strain>
    </source>
</reference>